<gene>
    <name evidence="1" type="ORF">ILYODFUR_014024</name>
</gene>
<dbReference type="Pfam" id="PF08568">
    <property type="entry name" value="Kinetochor_Ybp2"/>
    <property type="match status" value="1"/>
</dbReference>
<comment type="caution">
    <text evidence="1">The sequence shown here is derived from an EMBL/GenBank/DDBJ whole genome shotgun (WGS) entry which is preliminary data.</text>
</comment>
<dbReference type="Proteomes" id="UP001482620">
    <property type="component" value="Unassembled WGS sequence"/>
</dbReference>
<sequence length="134" mass="15231">MALEQFSDVVQRCEALPNDSYTSDDHNLFTIAGRTCIEEGNSPQVLSIVLDEKNQNIVRSMGWNLLPPLIQVLLKKEDKNLPQCLSIFNHLLETCRPKELLIGLLEQLEHDDPDRIAESLHLLLNPLQNGSQYL</sequence>
<evidence type="ECO:0000313" key="1">
    <source>
        <dbReference type="EMBL" id="MEQ2244132.1"/>
    </source>
</evidence>
<keyword evidence="2" id="KW-1185">Reference proteome</keyword>
<proteinExistence type="predicted"/>
<dbReference type="PANTHER" id="PTHR15430">
    <property type="entry name" value="GLOMULIN"/>
    <property type="match status" value="1"/>
</dbReference>
<dbReference type="InterPro" id="IPR013877">
    <property type="entry name" value="YAP-bd/ALF4/Glomulin"/>
</dbReference>
<protein>
    <recommendedName>
        <fullName evidence="3">Glomulin</fullName>
    </recommendedName>
</protein>
<accession>A0ABV0UK35</accession>
<dbReference type="PANTHER" id="PTHR15430:SF1">
    <property type="entry name" value="GLOMULIN"/>
    <property type="match status" value="1"/>
</dbReference>
<dbReference type="InterPro" id="IPR019516">
    <property type="entry name" value="Glomulin/ALF4"/>
</dbReference>
<name>A0ABV0UK35_9TELE</name>
<evidence type="ECO:0000313" key="2">
    <source>
        <dbReference type="Proteomes" id="UP001482620"/>
    </source>
</evidence>
<evidence type="ECO:0008006" key="3">
    <source>
        <dbReference type="Google" id="ProtNLM"/>
    </source>
</evidence>
<reference evidence="1 2" key="1">
    <citation type="submission" date="2021-06" db="EMBL/GenBank/DDBJ databases">
        <authorList>
            <person name="Palmer J.M."/>
        </authorList>
    </citation>
    <scope>NUCLEOTIDE SEQUENCE [LARGE SCALE GENOMIC DNA]</scope>
    <source>
        <strain evidence="2">if_2019</strain>
        <tissue evidence="1">Muscle</tissue>
    </source>
</reference>
<dbReference type="EMBL" id="JAHRIQ010070679">
    <property type="protein sequence ID" value="MEQ2244132.1"/>
    <property type="molecule type" value="Genomic_DNA"/>
</dbReference>
<organism evidence="1 2">
    <name type="scientific">Ilyodon furcidens</name>
    <name type="common">goldbreast splitfin</name>
    <dbReference type="NCBI Taxonomy" id="33524"/>
    <lineage>
        <taxon>Eukaryota</taxon>
        <taxon>Metazoa</taxon>
        <taxon>Chordata</taxon>
        <taxon>Craniata</taxon>
        <taxon>Vertebrata</taxon>
        <taxon>Euteleostomi</taxon>
        <taxon>Actinopterygii</taxon>
        <taxon>Neopterygii</taxon>
        <taxon>Teleostei</taxon>
        <taxon>Neoteleostei</taxon>
        <taxon>Acanthomorphata</taxon>
        <taxon>Ovalentaria</taxon>
        <taxon>Atherinomorphae</taxon>
        <taxon>Cyprinodontiformes</taxon>
        <taxon>Goodeidae</taxon>
        <taxon>Ilyodon</taxon>
    </lineage>
</organism>